<sequence>MKSPLRLSPISLAGWLCLCIYCLIHPCSTIQAVSPAASENTQSLATKTPASKRDNVTIPGPLRSFLRMAGISQKVSKDDVLALLARNVYLRGYQQSSPTEFLILIDRYVNQARELQVLAGASSTIRVAGCDDAGTLVHILGYRLREGCGQKNFTLETANPERAFLTIDSGFPLVELEEALQKGTPFTYQYRASRVPALFHEGDWIGLSQNARASSGNLLDVLLSDPSVARLYWALAKTDDETSLALRDSPGLRKLLPFGSILDFYGSQICIRSGRVVVPGGESVGADWKELVGASPEKSGEFVTNLLAKDNGWLAAYFDTLSRVSRTQQIHLTEAPRLKQLYDVFRKAANGTNAVSGVFPKAPDLLVLFTRIQWEPNGDPHVPGNLEVWKEILLQKSDSKTVRSWVKRARSWDRPEQLLETMTALSSIDSDNGPLQIYLTLSELDRGRQPANRLSAETVRQLADRFSKLNNWYLVFAEFPALNDAGIASFMKSTDVIEKISNQTLRGNALGAFQATVGLWQILARQGQIPESELNTSWQKVVEPFTTISSSTQLFDSTQKSLQELLLTVGAKADSSQGELVELLAGPRQATPDGLREHIALTARINSVLEDQRLVSLDTLFALSEGLEEMAQGKGKSDALIPLAAELREFDLPRPIFTNSEKISWAPPNYTAHHAELQVRTDLTKVIKEKGSHAQLETARGQLMPFLRDTLVGLNYAYYEPPGAQMLHHNPLFVRSHDFLGVSIQSPDRLWSAPILLGAGSPAGGGAYLVGSLVDLSYALATTEQDFISPENIQALIWKDLVPELLVGATLPRWWSVTPIELHAATLYQKSGEELLTASAGNDQIREKVIAILSDRLTSQRLERVQQSLFRSEDVAAMLPQMTPAETAYLAAEYESRFPEENSSWGAAGQQLQELQRRYPAEVSWEHLSRDFGVPHPTMARTNACQLLNVKPFPFFGSYSSRLFGESWESSNLYWARLADEMGYSPVALNSLVPELSRRAVSKIFATEPDDWPAILRAIQETGDEFRQSKTAGVLGVNITSTMSERTGADANTH</sequence>
<keyword evidence="2" id="KW-1185">Reference proteome</keyword>
<comment type="caution">
    <text evidence="1">The sequence shown here is derived from an EMBL/GenBank/DDBJ whole genome shotgun (WGS) entry which is preliminary data.</text>
</comment>
<dbReference type="EMBL" id="JACHDY010000004">
    <property type="protein sequence ID" value="MBB5318171.1"/>
    <property type="molecule type" value="Genomic_DNA"/>
</dbReference>
<name>A0A7W8IKP2_9BACT</name>
<protein>
    <submittedName>
        <fullName evidence="1">Uncharacterized protein</fullName>
    </submittedName>
</protein>
<gene>
    <name evidence="1" type="ORF">HDF09_002868</name>
</gene>
<organism evidence="1 2">
    <name type="scientific">Tunturiibacter empetritectus</name>
    <dbReference type="NCBI Taxonomy" id="3069691"/>
    <lineage>
        <taxon>Bacteria</taxon>
        <taxon>Pseudomonadati</taxon>
        <taxon>Acidobacteriota</taxon>
        <taxon>Terriglobia</taxon>
        <taxon>Terriglobales</taxon>
        <taxon>Acidobacteriaceae</taxon>
        <taxon>Tunturiibacter</taxon>
    </lineage>
</organism>
<accession>A0A7W8IKP2</accession>
<evidence type="ECO:0000313" key="1">
    <source>
        <dbReference type="EMBL" id="MBB5318171.1"/>
    </source>
</evidence>
<proteinExistence type="predicted"/>
<reference evidence="1" key="1">
    <citation type="submission" date="2020-08" db="EMBL/GenBank/DDBJ databases">
        <title>Genomic Encyclopedia of Type Strains, Phase IV (KMG-V): Genome sequencing to study the core and pangenomes of soil and plant-associated prokaryotes.</title>
        <authorList>
            <person name="Whitman W."/>
        </authorList>
    </citation>
    <scope>NUCLEOTIDE SEQUENCE [LARGE SCALE GENOMIC DNA]</scope>
    <source>
        <strain evidence="1">M8UP27</strain>
    </source>
</reference>
<dbReference type="AlphaFoldDB" id="A0A7W8IKP2"/>
<evidence type="ECO:0000313" key="2">
    <source>
        <dbReference type="Proteomes" id="UP000568106"/>
    </source>
</evidence>
<dbReference type="Proteomes" id="UP000568106">
    <property type="component" value="Unassembled WGS sequence"/>
</dbReference>